<dbReference type="Proteomes" id="UP001366060">
    <property type="component" value="Unassembled WGS sequence"/>
</dbReference>
<feature type="transmembrane region" description="Helical" evidence="12">
    <location>
        <begin position="297"/>
        <end position="317"/>
    </location>
</feature>
<dbReference type="InterPro" id="IPR005495">
    <property type="entry name" value="LptG/LptF_permease"/>
</dbReference>
<keyword evidence="14" id="KW-1185">Reference proteome</keyword>
<evidence type="ECO:0000313" key="14">
    <source>
        <dbReference type="Proteomes" id="UP001366060"/>
    </source>
</evidence>
<evidence type="ECO:0000313" key="13">
    <source>
        <dbReference type="EMBL" id="MEL0659616.1"/>
    </source>
</evidence>
<proteinExistence type="inferred from homology"/>
<organism evidence="13 14">
    <name type="scientific">Psychromonas arctica</name>
    <dbReference type="NCBI Taxonomy" id="168275"/>
    <lineage>
        <taxon>Bacteria</taxon>
        <taxon>Pseudomonadati</taxon>
        <taxon>Pseudomonadota</taxon>
        <taxon>Gammaproteobacteria</taxon>
        <taxon>Alteromonadales</taxon>
        <taxon>Psychromonadaceae</taxon>
        <taxon>Psychromonas</taxon>
    </lineage>
</organism>
<feature type="transmembrane region" description="Helical" evidence="12">
    <location>
        <begin position="329"/>
        <end position="351"/>
    </location>
</feature>
<dbReference type="PANTHER" id="PTHR33529:SF7">
    <property type="entry name" value="LIPOPOLYSACCHARIDE EXPORT SYSTEM PERMEASE PROTEIN LPTF"/>
    <property type="match status" value="1"/>
</dbReference>
<dbReference type="EMBL" id="JBAKBA010000023">
    <property type="protein sequence ID" value="MEL0659616.1"/>
    <property type="molecule type" value="Genomic_DNA"/>
</dbReference>
<evidence type="ECO:0000256" key="9">
    <source>
        <dbReference type="ARBA" id="ARBA00022989"/>
    </source>
</evidence>
<feature type="transmembrane region" description="Helical" evidence="12">
    <location>
        <begin position="267"/>
        <end position="285"/>
    </location>
</feature>
<evidence type="ECO:0000256" key="11">
    <source>
        <dbReference type="ARBA" id="ARBA00026081"/>
    </source>
</evidence>
<sequence length="372" mass="40895">MIILRYLMLETFKSQVGILFVLVLIFVSQKFISILALAINGVIPANLVLTVLYLNMPTLGTLMLPISFYLAILFAHGRLHSESEMVALTSCGYSPNKVLKATLMLSLFTFVFASFNSLYLAPAAEDEMVSVIEKAEANAGTATLIEGRFHKASGNGGVVYVEKYEKNKTLVNVFAAHWPKEEEGISPSVITAKTGNVANKKDGTWLTLKDGQRYAGIVGKNEFENSQFSTYQVHIANEAVESKKRNVDALPTSALIGATDPRSQAELQWRIAIPVSILLITFMAVPMAKVNPRQGRYAKLLPALALYLSFFLLLSASKSLIEDGAIPYFGIWAVQILFFAIGVVLHLQTIGKFNVKPKKEKSKKAEPSKVDK</sequence>
<keyword evidence="5" id="KW-0813">Transport</keyword>
<comment type="function">
    <text evidence="1">Part of the ABC transporter complex LptBFG involved in the translocation of lipopolysaccharide (LPS) from the inner membrane to the outer membrane.</text>
</comment>
<evidence type="ECO:0000256" key="2">
    <source>
        <dbReference type="ARBA" id="ARBA00004429"/>
    </source>
</evidence>
<comment type="caution">
    <text evidence="13">The sequence shown here is derived from an EMBL/GenBank/DDBJ whole genome shotgun (WGS) entry which is preliminary data.</text>
</comment>
<evidence type="ECO:0000256" key="3">
    <source>
        <dbReference type="ARBA" id="ARBA00007725"/>
    </source>
</evidence>
<evidence type="ECO:0000256" key="1">
    <source>
        <dbReference type="ARBA" id="ARBA00002265"/>
    </source>
</evidence>
<evidence type="ECO:0000256" key="5">
    <source>
        <dbReference type="ARBA" id="ARBA00022448"/>
    </source>
</evidence>
<dbReference type="NCBIfam" id="TIGR04407">
    <property type="entry name" value="LptF_YjgP"/>
    <property type="match status" value="1"/>
</dbReference>
<dbReference type="Pfam" id="PF03739">
    <property type="entry name" value="LptF_LptG"/>
    <property type="match status" value="1"/>
</dbReference>
<keyword evidence="6" id="KW-1003">Cell membrane</keyword>
<keyword evidence="7" id="KW-0997">Cell inner membrane</keyword>
<keyword evidence="10 12" id="KW-0472">Membrane</keyword>
<dbReference type="InterPro" id="IPR030922">
    <property type="entry name" value="LptF"/>
</dbReference>
<evidence type="ECO:0000256" key="6">
    <source>
        <dbReference type="ARBA" id="ARBA00022475"/>
    </source>
</evidence>
<reference evidence="13 14" key="1">
    <citation type="submission" date="2024-02" db="EMBL/GenBank/DDBJ databases">
        <title>Bacteria isolated from the canopy kelp, Nereocystis luetkeana.</title>
        <authorList>
            <person name="Pfister C.A."/>
            <person name="Younker I.T."/>
            <person name="Light S.H."/>
        </authorList>
    </citation>
    <scope>NUCLEOTIDE SEQUENCE [LARGE SCALE GENOMIC DNA]</scope>
    <source>
        <strain evidence="13 14">TI.2.07</strain>
    </source>
</reference>
<gene>
    <name evidence="13" type="primary">lptF</name>
    <name evidence="13" type="ORF">V6255_10750</name>
</gene>
<comment type="subunit">
    <text evidence="11">Component of the lipopolysaccharide transport and assembly complex. The LptBFG transporter is composed of two ATP-binding proteins (LptB) and two transmembrane proteins (LptF and LptG).</text>
</comment>
<evidence type="ECO:0000256" key="7">
    <source>
        <dbReference type="ARBA" id="ARBA00022519"/>
    </source>
</evidence>
<keyword evidence="8 12" id="KW-0812">Transmembrane</keyword>
<dbReference type="RefSeq" id="WP_341628157.1">
    <property type="nucleotide sequence ID" value="NZ_JBAKBA010000023.1"/>
</dbReference>
<evidence type="ECO:0000256" key="12">
    <source>
        <dbReference type="SAM" id="Phobius"/>
    </source>
</evidence>
<evidence type="ECO:0000256" key="10">
    <source>
        <dbReference type="ARBA" id="ARBA00023136"/>
    </source>
</evidence>
<accession>A0ABU9HDE6</accession>
<dbReference type="PANTHER" id="PTHR33529">
    <property type="entry name" value="SLR0882 PROTEIN-RELATED"/>
    <property type="match status" value="1"/>
</dbReference>
<feature type="transmembrane region" description="Helical" evidence="12">
    <location>
        <begin position="59"/>
        <end position="77"/>
    </location>
</feature>
<comment type="subcellular location">
    <subcellularLocation>
        <location evidence="2">Cell inner membrane</location>
        <topology evidence="2">Multi-pass membrane protein</topology>
    </subcellularLocation>
</comment>
<name>A0ABU9HDE6_9GAMM</name>
<evidence type="ECO:0000256" key="8">
    <source>
        <dbReference type="ARBA" id="ARBA00022692"/>
    </source>
</evidence>
<protein>
    <recommendedName>
        <fullName evidence="4">Lipopolysaccharide export system permease protein LptF</fullName>
    </recommendedName>
</protein>
<keyword evidence="9 12" id="KW-1133">Transmembrane helix</keyword>
<evidence type="ECO:0000256" key="4">
    <source>
        <dbReference type="ARBA" id="ARBA00014213"/>
    </source>
</evidence>
<feature type="transmembrane region" description="Helical" evidence="12">
    <location>
        <begin position="6"/>
        <end position="27"/>
    </location>
</feature>
<feature type="transmembrane region" description="Helical" evidence="12">
    <location>
        <begin position="98"/>
        <end position="121"/>
    </location>
</feature>
<comment type="similarity">
    <text evidence="3">Belongs to the LptF/LptG family.</text>
</comment>